<keyword evidence="3" id="KW-0378">Hydrolase</keyword>
<evidence type="ECO:0000256" key="5">
    <source>
        <dbReference type="SAM" id="MobiDB-lite"/>
    </source>
</evidence>
<dbReference type="EMBL" id="MU007022">
    <property type="protein sequence ID" value="KAF2433248.1"/>
    <property type="molecule type" value="Genomic_DNA"/>
</dbReference>
<dbReference type="Pfam" id="PF00293">
    <property type="entry name" value="NUDIX"/>
    <property type="match status" value="1"/>
</dbReference>
<comment type="cofactor">
    <cofactor evidence="1">
        <name>Mg(2+)</name>
        <dbReference type="ChEBI" id="CHEBI:18420"/>
    </cofactor>
</comment>
<evidence type="ECO:0000256" key="2">
    <source>
        <dbReference type="ARBA" id="ARBA00022723"/>
    </source>
</evidence>
<dbReference type="PANTHER" id="PTHR12629">
    <property type="entry name" value="DIPHOSPHOINOSITOL POLYPHOSPHATE PHOSPHOHYDROLASE"/>
    <property type="match status" value="1"/>
</dbReference>
<dbReference type="SUPFAM" id="SSF55811">
    <property type="entry name" value="Nudix"/>
    <property type="match status" value="1"/>
</dbReference>
<dbReference type="GO" id="GO:0008486">
    <property type="term" value="F:diphosphoinositol-polyphosphate diphosphatase activity"/>
    <property type="evidence" value="ECO:0007669"/>
    <property type="project" value="TreeGrafter"/>
</dbReference>
<keyword evidence="2" id="KW-0479">Metal-binding</keyword>
<dbReference type="InterPro" id="IPR015797">
    <property type="entry name" value="NUDIX_hydrolase-like_dom_sf"/>
</dbReference>
<dbReference type="CDD" id="cd04666">
    <property type="entry name" value="NUDIX_DIPP2_like_Nudt4"/>
    <property type="match status" value="1"/>
</dbReference>
<keyword evidence="8" id="KW-1185">Reference proteome</keyword>
<accession>A0A9P4NXT5</accession>
<dbReference type="GO" id="GO:0034431">
    <property type="term" value="F:bis(5'-adenosyl)-hexaphosphatase activity"/>
    <property type="evidence" value="ECO:0007669"/>
    <property type="project" value="TreeGrafter"/>
</dbReference>
<evidence type="ECO:0000313" key="8">
    <source>
        <dbReference type="Proteomes" id="UP000800235"/>
    </source>
</evidence>
<dbReference type="GO" id="GO:0046872">
    <property type="term" value="F:metal ion binding"/>
    <property type="evidence" value="ECO:0007669"/>
    <property type="project" value="UniProtKB-KW"/>
</dbReference>
<dbReference type="OrthoDB" id="2011998at2759"/>
<dbReference type="InterPro" id="IPR000086">
    <property type="entry name" value="NUDIX_hydrolase_dom"/>
</dbReference>
<evidence type="ECO:0000256" key="4">
    <source>
        <dbReference type="ARBA" id="ARBA00022842"/>
    </source>
</evidence>
<dbReference type="FunFam" id="3.90.79.10:FF:000046">
    <property type="entry name" value="Nudix/MutT family protein"/>
    <property type="match status" value="1"/>
</dbReference>
<protein>
    <recommendedName>
        <fullName evidence="6">Nudix hydrolase domain-containing protein</fullName>
    </recommendedName>
</protein>
<dbReference type="GO" id="GO:0034432">
    <property type="term" value="F:bis(5'-adenosyl)-pentaphosphatase activity"/>
    <property type="evidence" value="ECO:0007669"/>
    <property type="project" value="TreeGrafter"/>
</dbReference>
<dbReference type="InterPro" id="IPR047198">
    <property type="entry name" value="DDP-like_NUDIX"/>
</dbReference>
<dbReference type="Gene3D" id="3.90.79.10">
    <property type="entry name" value="Nucleoside Triphosphate Pyrophosphohydrolase"/>
    <property type="match status" value="1"/>
</dbReference>
<gene>
    <name evidence="7" type="ORF">EJ08DRAFT_96648</name>
</gene>
<dbReference type="GO" id="GO:0071543">
    <property type="term" value="P:diphosphoinositol polyphosphate metabolic process"/>
    <property type="evidence" value="ECO:0007669"/>
    <property type="project" value="TreeGrafter"/>
</dbReference>
<dbReference type="GO" id="GO:1901907">
    <property type="term" value="P:diadenosine pentaphosphate catabolic process"/>
    <property type="evidence" value="ECO:0007669"/>
    <property type="project" value="TreeGrafter"/>
</dbReference>
<organism evidence="7 8">
    <name type="scientific">Tothia fuscella</name>
    <dbReference type="NCBI Taxonomy" id="1048955"/>
    <lineage>
        <taxon>Eukaryota</taxon>
        <taxon>Fungi</taxon>
        <taxon>Dikarya</taxon>
        <taxon>Ascomycota</taxon>
        <taxon>Pezizomycotina</taxon>
        <taxon>Dothideomycetes</taxon>
        <taxon>Pleosporomycetidae</taxon>
        <taxon>Venturiales</taxon>
        <taxon>Cylindrosympodiaceae</taxon>
        <taxon>Tothia</taxon>
    </lineage>
</organism>
<evidence type="ECO:0000313" key="7">
    <source>
        <dbReference type="EMBL" id="KAF2433248.1"/>
    </source>
</evidence>
<dbReference type="AlphaFoldDB" id="A0A9P4NXT5"/>
<dbReference type="PROSITE" id="PS51462">
    <property type="entry name" value="NUDIX"/>
    <property type="match status" value="1"/>
</dbReference>
<keyword evidence="4" id="KW-0460">Magnesium</keyword>
<feature type="compositionally biased region" description="Polar residues" evidence="5">
    <location>
        <begin position="1"/>
        <end position="10"/>
    </location>
</feature>
<dbReference type="GO" id="GO:1901911">
    <property type="term" value="P:adenosine 5'-(hexahydrogen pentaphosphate) catabolic process"/>
    <property type="evidence" value="ECO:0007669"/>
    <property type="project" value="TreeGrafter"/>
</dbReference>
<dbReference type="PANTHER" id="PTHR12629:SF0">
    <property type="entry name" value="DIPHOSPHOINOSITOL-POLYPHOSPHATE DIPHOSPHATASE"/>
    <property type="match status" value="1"/>
</dbReference>
<dbReference type="GO" id="GO:0005737">
    <property type="term" value="C:cytoplasm"/>
    <property type="evidence" value="ECO:0007669"/>
    <property type="project" value="TreeGrafter"/>
</dbReference>
<dbReference type="Proteomes" id="UP000800235">
    <property type="component" value="Unassembled WGS sequence"/>
</dbReference>
<dbReference type="GO" id="GO:1901909">
    <property type="term" value="P:diadenosine hexaphosphate catabolic process"/>
    <property type="evidence" value="ECO:0007669"/>
    <property type="project" value="TreeGrafter"/>
</dbReference>
<name>A0A9P4NXT5_9PEZI</name>
<proteinExistence type="predicted"/>
<reference evidence="7" key="1">
    <citation type="journal article" date="2020" name="Stud. Mycol.">
        <title>101 Dothideomycetes genomes: a test case for predicting lifestyles and emergence of pathogens.</title>
        <authorList>
            <person name="Haridas S."/>
            <person name="Albert R."/>
            <person name="Binder M."/>
            <person name="Bloem J."/>
            <person name="Labutti K."/>
            <person name="Salamov A."/>
            <person name="Andreopoulos B."/>
            <person name="Baker S."/>
            <person name="Barry K."/>
            <person name="Bills G."/>
            <person name="Bluhm B."/>
            <person name="Cannon C."/>
            <person name="Castanera R."/>
            <person name="Culley D."/>
            <person name="Daum C."/>
            <person name="Ezra D."/>
            <person name="Gonzalez J."/>
            <person name="Henrissat B."/>
            <person name="Kuo A."/>
            <person name="Liang C."/>
            <person name="Lipzen A."/>
            <person name="Lutzoni F."/>
            <person name="Magnuson J."/>
            <person name="Mondo S."/>
            <person name="Nolan M."/>
            <person name="Ohm R."/>
            <person name="Pangilinan J."/>
            <person name="Park H.-J."/>
            <person name="Ramirez L."/>
            <person name="Alfaro M."/>
            <person name="Sun H."/>
            <person name="Tritt A."/>
            <person name="Yoshinaga Y."/>
            <person name="Zwiers L.-H."/>
            <person name="Turgeon B."/>
            <person name="Goodwin S."/>
            <person name="Spatafora J."/>
            <person name="Crous P."/>
            <person name="Grigoriev I."/>
        </authorList>
    </citation>
    <scope>NUCLEOTIDE SEQUENCE</scope>
    <source>
        <strain evidence="7">CBS 130266</strain>
    </source>
</reference>
<sequence length="159" mass="18141">MAQVSMSMASRTGRDNQRYGPQGERLVAGIVPLSEDKYYVLLIQSTSRSAWVLPKGGWETDEATAEIAAKREAWEEAGIVCKVNYDLGVIAEQRQSNQMTTQAPKASYHFYEATVTKQEAQWPEAHKRTRMWMTFKQAESALKDRPELLEALKRCTMHR</sequence>
<dbReference type="GO" id="GO:0005634">
    <property type="term" value="C:nucleus"/>
    <property type="evidence" value="ECO:0007669"/>
    <property type="project" value="TreeGrafter"/>
</dbReference>
<dbReference type="GO" id="GO:0000298">
    <property type="term" value="F:endopolyphosphatase activity"/>
    <property type="evidence" value="ECO:0007669"/>
    <property type="project" value="TreeGrafter"/>
</dbReference>
<comment type="caution">
    <text evidence="7">The sequence shown here is derived from an EMBL/GenBank/DDBJ whole genome shotgun (WGS) entry which is preliminary data.</text>
</comment>
<feature type="region of interest" description="Disordered" evidence="5">
    <location>
        <begin position="1"/>
        <end position="21"/>
    </location>
</feature>
<evidence type="ECO:0000256" key="1">
    <source>
        <dbReference type="ARBA" id="ARBA00001946"/>
    </source>
</evidence>
<feature type="domain" description="Nudix hydrolase" evidence="6">
    <location>
        <begin position="23"/>
        <end position="156"/>
    </location>
</feature>
<evidence type="ECO:0000259" key="6">
    <source>
        <dbReference type="PROSITE" id="PS51462"/>
    </source>
</evidence>
<evidence type="ECO:0000256" key="3">
    <source>
        <dbReference type="ARBA" id="ARBA00022801"/>
    </source>
</evidence>